<dbReference type="PANTHER" id="PTHR31303">
    <property type="entry name" value="CTP-DEPENDENT DIACYLGLYCEROL KINASE 1"/>
    <property type="match status" value="1"/>
</dbReference>
<evidence type="ECO:0008006" key="5">
    <source>
        <dbReference type="Google" id="ProtNLM"/>
    </source>
</evidence>
<accession>A0A7J7ILL2</accession>
<dbReference type="EMBL" id="VWRR01000004">
    <property type="protein sequence ID" value="KAF6004015.1"/>
    <property type="molecule type" value="Genomic_DNA"/>
</dbReference>
<evidence type="ECO:0000256" key="1">
    <source>
        <dbReference type="SAM" id="MobiDB-lite"/>
    </source>
</evidence>
<dbReference type="PANTHER" id="PTHR31303:SF1">
    <property type="entry name" value="CTP-DEPENDENT DIACYLGLYCEROL KINASE 1"/>
    <property type="match status" value="1"/>
</dbReference>
<comment type="caution">
    <text evidence="3">The sequence shown here is derived from an EMBL/GenBank/DDBJ whole genome shotgun (WGS) entry which is preliminary data.</text>
</comment>
<dbReference type="OrthoDB" id="5673at2759"/>
<reference evidence="3 4" key="1">
    <citation type="journal article" date="2020" name="J. Phycol.">
        <title>Comparative genome analysis reveals Cyanidiococcus gen. nov., a new extremophilic red algal genus sister to Cyanidioschyzon (Cyanidioschyzonaceae, Rhodophyta).</title>
        <authorList>
            <person name="Liu S.-L."/>
            <person name="Chiang Y.-R."/>
            <person name="Yoon H.S."/>
            <person name="Fu H.-Y."/>
        </authorList>
    </citation>
    <scope>NUCLEOTIDE SEQUENCE [LARGE SCALE GENOMIC DNA]</scope>
    <source>
        <strain evidence="3 4">THAL066</strain>
    </source>
</reference>
<keyword evidence="2" id="KW-0472">Membrane</keyword>
<proteinExistence type="predicted"/>
<gene>
    <name evidence="3" type="ORF">F1559_000080</name>
</gene>
<sequence length="280" mass="31382">MLRSSTQTGSTPKPLTRRAHKEHDSKGATENLIRNSSRRSSLSGREALHWKRRLFHFLNGYLLVLVFRWYFSRKAFSRILSVVWLLQLIAEIWRLRDPRFNSLVASLLGPVMRSHELHKFSGMLPYILGALLTVSLFPETIAIIAVALLATTDPVAALIGNSSRRFPHIDRWARARHNKSLIGSLAGFVAAMFTMYAVLRASTPTLRRGSCFWANCILPSAVAAAVEWLTPSPQPTLPASWFPFALDDNLLIPPLVALTLQHTMVCLNASSLLTSPWIFV</sequence>
<dbReference type="AlphaFoldDB" id="A0A7J7ILL2"/>
<evidence type="ECO:0000256" key="2">
    <source>
        <dbReference type="SAM" id="Phobius"/>
    </source>
</evidence>
<evidence type="ECO:0000313" key="3">
    <source>
        <dbReference type="EMBL" id="KAF6004015.1"/>
    </source>
</evidence>
<name>A0A7J7ILL2_9RHOD</name>
<organism evidence="3 4">
    <name type="scientific">Cyanidiococcus yangmingshanensis</name>
    <dbReference type="NCBI Taxonomy" id="2690220"/>
    <lineage>
        <taxon>Eukaryota</taxon>
        <taxon>Rhodophyta</taxon>
        <taxon>Bangiophyceae</taxon>
        <taxon>Cyanidiales</taxon>
        <taxon>Cyanidiaceae</taxon>
        <taxon>Cyanidiococcus</taxon>
    </lineage>
</organism>
<evidence type="ECO:0000313" key="4">
    <source>
        <dbReference type="Proteomes" id="UP000530660"/>
    </source>
</evidence>
<protein>
    <recommendedName>
        <fullName evidence="5">Dolichol kinase</fullName>
    </recommendedName>
</protein>
<feature type="region of interest" description="Disordered" evidence="1">
    <location>
        <begin position="1"/>
        <end position="37"/>
    </location>
</feature>
<feature type="compositionally biased region" description="Polar residues" evidence="1">
    <location>
        <begin position="1"/>
        <end position="13"/>
    </location>
</feature>
<keyword evidence="4" id="KW-1185">Reference proteome</keyword>
<dbReference type="InterPro" id="IPR037997">
    <property type="entry name" value="Dgk1-like"/>
</dbReference>
<keyword evidence="2" id="KW-0812">Transmembrane</keyword>
<dbReference type="Proteomes" id="UP000530660">
    <property type="component" value="Unassembled WGS sequence"/>
</dbReference>
<dbReference type="GO" id="GO:0004143">
    <property type="term" value="F:ATP-dependent diacylglycerol kinase activity"/>
    <property type="evidence" value="ECO:0007669"/>
    <property type="project" value="InterPro"/>
</dbReference>
<feature type="transmembrane region" description="Helical" evidence="2">
    <location>
        <begin position="54"/>
        <end position="71"/>
    </location>
</feature>
<keyword evidence="2" id="KW-1133">Transmembrane helix</keyword>
<feature type="transmembrane region" description="Helical" evidence="2">
    <location>
        <begin position="181"/>
        <end position="199"/>
    </location>
</feature>